<organism evidence="1 2">
    <name type="scientific">Campylobacter phage F336</name>
    <dbReference type="NCBI Taxonomy" id="2794361"/>
    <lineage>
        <taxon>Viruses</taxon>
        <taxon>Duplodnaviria</taxon>
        <taxon>Heunggongvirae</taxon>
        <taxon>Uroviricota</taxon>
        <taxon>Caudoviricetes</taxon>
        <taxon>Connertonviridae</taxon>
        <taxon>Fletchervirus</taxon>
        <taxon>Fletchervirus F336</taxon>
    </lineage>
</organism>
<dbReference type="EMBL" id="MT863715">
    <property type="protein sequence ID" value="QPX62997.1"/>
    <property type="molecule type" value="Genomic_DNA"/>
</dbReference>
<gene>
    <name evidence="1" type="primary">rbp1</name>
    <name evidence="1" type="ORF">F336_039</name>
</gene>
<evidence type="ECO:0000313" key="2">
    <source>
        <dbReference type="Proteomes" id="UP000595323"/>
    </source>
</evidence>
<reference evidence="1 2" key="1">
    <citation type="submission" date="2020-08" db="EMBL/GenBank/DDBJ databases">
        <authorList>
            <person name="Sorensen M.C.H."/>
        </authorList>
    </citation>
    <scope>NUCLEOTIDE SEQUENCE [LARGE SCALE GENOMIC DNA]</scope>
</reference>
<keyword evidence="1" id="KW-0675">Receptor</keyword>
<protein>
    <submittedName>
        <fullName evidence="1">Receptor binding protein 1</fullName>
    </submittedName>
</protein>
<keyword evidence="2" id="KW-1185">Reference proteome</keyword>
<sequence length="445" mass="48140">MAYGIDNVWSFVNDSQTGIDKVPVNKIVLLKDINKLYLKKQEGGLTPSSTVREAVANKSLVSLSSDGSLGTVDSNIKVIDDPNFTTTDNMSKGKKMYKIPIKSGTVVQVLGLYIENSANSSIDAVAFDYIIKNNNVVVYTNNDTTPIKKLIYSESTSGQTNLDSLPKLLTENLTWTVGTNGTFSNLLDALKEASKYVSITNYTITIQMKSSYKLTESIHINNANLGHVILTSEDEYVEFDGSMSANPAFINQYVANPIAMSYTFGISPIISFKLRFSAVPGQFSMAFGFLQTNFKLNNSGVYNAKWGVGSVGCIGLVQNSTFENCTESGVVADNGSILNVYENNTFKNCSGNILWSADGSKIYGGNVVFDGLYNNNNSICCCANITSEIALNVPTFKNINNMSSYALGVSFGGRISCTSNIVVSGLNKTNITENIFTSSGVITFN</sequence>
<proteinExistence type="predicted"/>
<evidence type="ECO:0000313" key="1">
    <source>
        <dbReference type="EMBL" id="QPX62997.1"/>
    </source>
</evidence>
<dbReference type="Proteomes" id="UP000595323">
    <property type="component" value="Segment"/>
</dbReference>
<name>A0A7T3KD16_9CAUD</name>
<accession>A0A7T3KD16</accession>